<keyword evidence="3 5" id="KW-0378">Hydrolase</keyword>
<dbReference type="PRINTS" id="PR00723">
    <property type="entry name" value="SUBTILISIN"/>
</dbReference>
<feature type="compositionally biased region" description="Basic and acidic residues" evidence="6">
    <location>
        <begin position="378"/>
        <end position="391"/>
    </location>
</feature>
<keyword evidence="9" id="KW-1185">Reference proteome</keyword>
<evidence type="ECO:0000256" key="3">
    <source>
        <dbReference type="ARBA" id="ARBA00022801"/>
    </source>
</evidence>
<dbReference type="GO" id="GO:0004252">
    <property type="term" value="F:serine-type endopeptidase activity"/>
    <property type="evidence" value="ECO:0007669"/>
    <property type="project" value="UniProtKB-UniRule"/>
</dbReference>
<dbReference type="SUPFAM" id="SSF48452">
    <property type="entry name" value="TPR-like"/>
    <property type="match status" value="1"/>
</dbReference>
<evidence type="ECO:0000256" key="1">
    <source>
        <dbReference type="ARBA" id="ARBA00011073"/>
    </source>
</evidence>
<dbReference type="OrthoDB" id="206201at2759"/>
<proteinExistence type="inferred from homology"/>
<dbReference type="EMBL" id="ML977354">
    <property type="protein sequence ID" value="KAF2107482.1"/>
    <property type="molecule type" value="Genomic_DNA"/>
</dbReference>
<dbReference type="InterPro" id="IPR015500">
    <property type="entry name" value="Peptidase_S8_subtilisin-rel"/>
</dbReference>
<feature type="region of interest" description="Disordered" evidence="6">
    <location>
        <begin position="367"/>
        <end position="391"/>
    </location>
</feature>
<dbReference type="CDD" id="cd00306">
    <property type="entry name" value="Peptidases_S8_S53"/>
    <property type="match status" value="1"/>
</dbReference>
<dbReference type="AlphaFoldDB" id="A0A6A5YJX8"/>
<dbReference type="Gene3D" id="1.25.40.10">
    <property type="entry name" value="Tetratricopeptide repeat domain"/>
    <property type="match status" value="1"/>
</dbReference>
<feature type="active site" description="Charge relay system" evidence="5">
    <location>
        <position position="466"/>
    </location>
</feature>
<protein>
    <submittedName>
        <fullName evidence="8">Peptidase S8/S53 domain-containing protein</fullName>
    </submittedName>
</protein>
<evidence type="ECO:0000256" key="4">
    <source>
        <dbReference type="ARBA" id="ARBA00022825"/>
    </source>
</evidence>
<dbReference type="InterPro" id="IPR036852">
    <property type="entry name" value="Peptidase_S8/S53_dom_sf"/>
</dbReference>
<sequence>MSTTTWVSRELHALELKGTENYAEALRLFEKLIQDVKSNPDQETYLLKLRGFYGECLYDLDRFAEAETYHRVTMKRWELQKGEDSTEGRARIRLLLATSMLAQCGTEGLSVDASTKKATDSISLLQSALDSETESLVAITACLAESFATLGEIRLNCGETEASQQLYKKAVDTGRATLERQIATRCHDDEILCTKFHIAEDLYKLGNIKEAKEIFQFLFSQIKDLSSKGEAPKLEFTEKEVDDYLEHCSNNERRMSTLSRWKRARRAKAFYGYTAQFEDLLRACRTRSNWRLVFGWCLFNRMVRAYIKRKRSRVVAQSSSLYLNAGTGKNSIRKRDQATNVRKQTAPAGYGLIRRTSTWREEYFRPKGQTAHSNSRGELFDSHPAEQSPESDKWLRAFGELTTSLTGYTEDKDIDTKVAILDTGIDAQHPWIKQRWKRDGLLERGFRDFVNDTGDPPEYPRDNDGHGTHCAGLILQYARRTSLYVARVASSHEECQNDPEFGLKVANAINYAVQNWGVNIISMSFGLNDEDISVGEALAYASRERVCVFAAASNDGLRQGIAYPASRFEVFCVHAAEGSGRAASFTPQARVGHMNYSMLGTSVLSAWPDFRQSDTSDSRRVKGVVEVANAGTWKHQSGTSQATPIAVVMAVHILRYGLTNGVPLARYDPQDLVRRVFQGMSKYDNGYHSILPWEGTRGRFKHYRKRGEFDRSFRMSISEDS</sequence>
<dbReference type="InterPro" id="IPR050131">
    <property type="entry name" value="Peptidase_S8_subtilisin-like"/>
</dbReference>
<dbReference type="InterPro" id="IPR011990">
    <property type="entry name" value="TPR-like_helical_dom_sf"/>
</dbReference>
<dbReference type="PROSITE" id="PS51892">
    <property type="entry name" value="SUBTILASE"/>
    <property type="match status" value="1"/>
</dbReference>
<dbReference type="InterPro" id="IPR000209">
    <property type="entry name" value="Peptidase_S8/S53_dom"/>
</dbReference>
<organism evidence="8 9">
    <name type="scientific">Lophiotrema nucula</name>
    <dbReference type="NCBI Taxonomy" id="690887"/>
    <lineage>
        <taxon>Eukaryota</taxon>
        <taxon>Fungi</taxon>
        <taxon>Dikarya</taxon>
        <taxon>Ascomycota</taxon>
        <taxon>Pezizomycotina</taxon>
        <taxon>Dothideomycetes</taxon>
        <taxon>Pleosporomycetidae</taxon>
        <taxon>Pleosporales</taxon>
        <taxon>Lophiotremataceae</taxon>
        <taxon>Lophiotrema</taxon>
    </lineage>
</organism>
<feature type="active site" description="Charge relay system" evidence="5">
    <location>
        <position position="422"/>
    </location>
</feature>
<evidence type="ECO:0000313" key="8">
    <source>
        <dbReference type="EMBL" id="KAF2107482.1"/>
    </source>
</evidence>
<keyword evidence="4 5" id="KW-0720">Serine protease</keyword>
<name>A0A6A5YJX8_9PLEO</name>
<dbReference type="GO" id="GO:0006508">
    <property type="term" value="P:proteolysis"/>
    <property type="evidence" value="ECO:0007669"/>
    <property type="project" value="UniProtKB-KW"/>
</dbReference>
<evidence type="ECO:0000313" key="9">
    <source>
        <dbReference type="Proteomes" id="UP000799770"/>
    </source>
</evidence>
<feature type="domain" description="Peptidase S8/S53" evidence="7">
    <location>
        <begin position="415"/>
        <end position="654"/>
    </location>
</feature>
<dbReference type="Proteomes" id="UP000799770">
    <property type="component" value="Unassembled WGS sequence"/>
</dbReference>
<evidence type="ECO:0000256" key="5">
    <source>
        <dbReference type="PROSITE-ProRule" id="PRU01240"/>
    </source>
</evidence>
<comment type="similarity">
    <text evidence="1 5">Belongs to the peptidase S8 family.</text>
</comment>
<dbReference type="PROSITE" id="PS00136">
    <property type="entry name" value="SUBTILASE_ASP"/>
    <property type="match status" value="1"/>
</dbReference>
<dbReference type="SUPFAM" id="SSF52743">
    <property type="entry name" value="Subtilisin-like"/>
    <property type="match status" value="1"/>
</dbReference>
<reference evidence="8" key="1">
    <citation type="journal article" date="2020" name="Stud. Mycol.">
        <title>101 Dothideomycetes genomes: a test case for predicting lifestyles and emergence of pathogens.</title>
        <authorList>
            <person name="Haridas S."/>
            <person name="Albert R."/>
            <person name="Binder M."/>
            <person name="Bloem J."/>
            <person name="Labutti K."/>
            <person name="Salamov A."/>
            <person name="Andreopoulos B."/>
            <person name="Baker S."/>
            <person name="Barry K."/>
            <person name="Bills G."/>
            <person name="Bluhm B."/>
            <person name="Cannon C."/>
            <person name="Castanera R."/>
            <person name="Culley D."/>
            <person name="Daum C."/>
            <person name="Ezra D."/>
            <person name="Gonzalez J."/>
            <person name="Henrissat B."/>
            <person name="Kuo A."/>
            <person name="Liang C."/>
            <person name="Lipzen A."/>
            <person name="Lutzoni F."/>
            <person name="Magnuson J."/>
            <person name="Mondo S."/>
            <person name="Nolan M."/>
            <person name="Ohm R."/>
            <person name="Pangilinan J."/>
            <person name="Park H.-J."/>
            <person name="Ramirez L."/>
            <person name="Alfaro M."/>
            <person name="Sun H."/>
            <person name="Tritt A."/>
            <person name="Yoshinaga Y."/>
            <person name="Zwiers L.-H."/>
            <person name="Turgeon B."/>
            <person name="Goodwin S."/>
            <person name="Spatafora J."/>
            <person name="Crous P."/>
            <person name="Grigoriev I."/>
        </authorList>
    </citation>
    <scope>NUCLEOTIDE SEQUENCE</scope>
    <source>
        <strain evidence="8">CBS 627.86</strain>
    </source>
</reference>
<dbReference type="Gene3D" id="3.40.50.200">
    <property type="entry name" value="Peptidase S8/S53 domain"/>
    <property type="match status" value="1"/>
</dbReference>
<dbReference type="InterPro" id="IPR023827">
    <property type="entry name" value="Peptidase_S8_Asp-AS"/>
</dbReference>
<feature type="active site" description="Charge relay system" evidence="5">
    <location>
        <position position="640"/>
    </location>
</feature>
<gene>
    <name evidence="8" type="ORF">BDV96DRAFT_653823</name>
</gene>
<evidence type="ECO:0000256" key="2">
    <source>
        <dbReference type="ARBA" id="ARBA00022670"/>
    </source>
</evidence>
<keyword evidence="2 5" id="KW-0645">Protease</keyword>
<evidence type="ECO:0000259" key="7">
    <source>
        <dbReference type="Pfam" id="PF00082"/>
    </source>
</evidence>
<dbReference type="Pfam" id="PF00082">
    <property type="entry name" value="Peptidase_S8"/>
    <property type="match status" value="1"/>
</dbReference>
<evidence type="ECO:0000256" key="6">
    <source>
        <dbReference type="SAM" id="MobiDB-lite"/>
    </source>
</evidence>
<accession>A0A6A5YJX8</accession>
<dbReference type="PANTHER" id="PTHR43806:SF11">
    <property type="entry name" value="CEREVISIN-RELATED"/>
    <property type="match status" value="1"/>
</dbReference>
<dbReference type="PANTHER" id="PTHR43806">
    <property type="entry name" value="PEPTIDASE S8"/>
    <property type="match status" value="1"/>
</dbReference>